<accession>A0ABN7X0M6</accession>
<proteinExistence type="predicted"/>
<dbReference type="EMBL" id="CAJVQB010078179">
    <property type="protein sequence ID" value="CAG8845091.1"/>
    <property type="molecule type" value="Genomic_DNA"/>
</dbReference>
<comment type="caution">
    <text evidence="1">The sequence shown here is derived from an EMBL/GenBank/DDBJ whole genome shotgun (WGS) entry which is preliminary data.</text>
</comment>
<dbReference type="Proteomes" id="UP000789901">
    <property type="component" value="Unassembled WGS sequence"/>
</dbReference>
<protein>
    <submittedName>
        <fullName evidence="1">7445_t:CDS:1</fullName>
    </submittedName>
</protein>
<reference evidence="1 2" key="1">
    <citation type="submission" date="2021-06" db="EMBL/GenBank/DDBJ databases">
        <authorList>
            <person name="Kallberg Y."/>
            <person name="Tangrot J."/>
            <person name="Rosling A."/>
        </authorList>
    </citation>
    <scope>NUCLEOTIDE SEQUENCE [LARGE SCALE GENOMIC DNA]</scope>
    <source>
        <strain evidence="1 2">120-4 pot B 10/14</strain>
    </source>
</reference>
<feature type="non-terminal residue" evidence="1">
    <location>
        <position position="1"/>
    </location>
</feature>
<gene>
    <name evidence="1" type="ORF">GMARGA_LOCUS37453</name>
</gene>
<organism evidence="1 2">
    <name type="scientific">Gigaspora margarita</name>
    <dbReference type="NCBI Taxonomy" id="4874"/>
    <lineage>
        <taxon>Eukaryota</taxon>
        <taxon>Fungi</taxon>
        <taxon>Fungi incertae sedis</taxon>
        <taxon>Mucoromycota</taxon>
        <taxon>Glomeromycotina</taxon>
        <taxon>Glomeromycetes</taxon>
        <taxon>Diversisporales</taxon>
        <taxon>Gigasporaceae</taxon>
        <taxon>Gigaspora</taxon>
    </lineage>
</organism>
<sequence>AWCITCDNQVVETQGHLSTCKGYEANWCKIESQVFQLLWNSLEQNLQKKILSDKLMKWLYGKIQKQKKAIREEIIRNLTRRKTEQTLLEATSTYPVVRPIVEFILQKYMKAKKQKSYHLGKGIDIEKKAKWKSKTRLKTGKNRKIPKKEE</sequence>
<feature type="non-terminal residue" evidence="1">
    <location>
        <position position="150"/>
    </location>
</feature>
<keyword evidence="2" id="KW-1185">Reference proteome</keyword>
<name>A0ABN7X0M6_GIGMA</name>
<evidence type="ECO:0000313" key="2">
    <source>
        <dbReference type="Proteomes" id="UP000789901"/>
    </source>
</evidence>
<evidence type="ECO:0000313" key="1">
    <source>
        <dbReference type="EMBL" id="CAG8845091.1"/>
    </source>
</evidence>